<protein>
    <submittedName>
        <fullName evidence="2">Uncharacterized protein</fullName>
    </submittedName>
</protein>
<sequence>MSNVDQRQEGLSIQTPVTDLAKSALDAIKTSRERIDTEIEILTGKISELEKSKATERSGVLSLDDYSNFLLEEIKKRGANYGNLWLNSRRSSQPGRDQQHNTMRWPSFVESEVGNLLNAVLKPDVTSDALCFLFPEVMHERLMDYLRKGPKWARGEDVGIDKRRDALKAIEEQIDTLNEQRADLFRQLNDIKEALKTR</sequence>
<dbReference type="RefSeq" id="WP_150759731.1">
    <property type="nucleotide sequence ID" value="NZ_CABVIE010000041.1"/>
</dbReference>
<comment type="caution">
    <text evidence="2">The sequence shown here is derived from an EMBL/GenBank/DDBJ whole genome shotgun (WGS) entry which is preliminary data.</text>
</comment>
<feature type="coiled-coil region" evidence="1">
    <location>
        <begin position="160"/>
        <end position="194"/>
    </location>
</feature>
<gene>
    <name evidence="2" type="ORF">PS900_06184</name>
</gene>
<dbReference type="AlphaFoldDB" id="A0A8H2RSI2"/>
<name>A0A8H2RSI2_PSEFL</name>
<proteinExistence type="predicted"/>
<organism evidence="2 3">
    <name type="scientific">Pseudomonas fluorescens</name>
    <dbReference type="NCBI Taxonomy" id="294"/>
    <lineage>
        <taxon>Bacteria</taxon>
        <taxon>Pseudomonadati</taxon>
        <taxon>Pseudomonadota</taxon>
        <taxon>Gammaproteobacteria</taxon>
        <taxon>Pseudomonadales</taxon>
        <taxon>Pseudomonadaceae</taxon>
        <taxon>Pseudomonas</taxon>
    </lineage>
</organism>
<reference evidence="2 3" key="1">
    <citation type="submission" date="2019-09" db="EMBL/GenBank/DDBJ databases">
        <authorList>
            <person name="Chandra G."/>
            <person name="Truman W A."/>
        </authorList>
    </citation>
    <scope>NUCLEOTIDE SEQUENCE [LARGE SCALE GENOMIC DNA]</scope>
    <source>
        <strain evidence="2">PS900</strain>
    </source>
</reference>
<dbReference type="Proteomes" id="UP000325723">
    <property type="component" value="Unassembled WGS sequence"/>
</dbReference>
<evidence type="ECO:0000256" key="1">
    <source>
        <dbReference type="SAM" id="Coils"/>
    </source>
</evidence>
<accession>A0A8H2RSI2</accession>
<evidence type="ECO:0000313" key="2">
    <source>
        <dbReference type="EMBL" id="VVP60391.1"/>
    </source>
</evidence>
<keyword evidence="1" id="KW-0175">Coiled coil</keyword>
<evidence type="ECO:0000313" key="3">
    <source>
        <dbReference type="Proteomes" id="UP000325723"/>
    </source>
</evidence>
<dbReference type="EMBL" id="CABVIE010000041">
    <property type="protein sequence ID" value="VVP60391.1"/>
    <property type="molecule type" value="Genomic_DNA"/>
</dbReference>